<evidence type="ECO:0000313" key="2">
    <source>
        <dbReference type="EnsemblPlants" id="ONIVA02G05740.1"/>
    </source>
</evidence>
<evidence type="ECO:0000256" key="1">
    <source>
        <dbReference type="SAM" id="MobiDB-lite"/>
    </source>
</evidence>
<feature type="region of interest" description="Disordered" evidence="1">
    <location>
        <begin position="69"/>
        <end position="89"/>
    </location>
</feature>
<proteinExistence type="predicted"/>
<protein>
    <submittedName>
        <fullName evidence="2">Uncharacterized protein</fullName>
    </submittedName>
</protein>
<dbReference type="HOGENOM" id="CLU_2296232_0_0_1"/>
<feature type="region of interest" description="Disordered" evidence="1">
    <location>
        <begin position="1"/>
        <end position="37"/>
    </location>
</feature>
<dbReference type="Proteomes" id="UP000006591">
    <property type="component" value="Chromosome 2"/>
</dbReference>
<accession>A0A0E0G207</accession>
<evidence type="ECO:0000313" key="3">
    <source>
        <dbReference type="Proteomes" id="UP000006591"/>
    </source>
</evidence>
<reference evidence="2" key="1">
    <citation type="submission" date="2015-04" db="UniProtKB">
        <authorList>
            <consortium name="EnsemblPlants"/>
        </authorList>
    </citation>
    <scope>IDENTIFICATION</scope>
    <source>
        <strain evidence="2">SL10</strain>
    </source>
</reference>
<feature type="compositionally biased region" description="Basic residues" evidence="1">
    <location>
        <begin position="74"/>
        <end position="89"/>
    </location>
</feature>
<sequence>MGYNEGRNNAEFYQAWSPHRETSGPPSPPPPPAAAAASLLGDRVSLSLSLSAADAEGSTRGRWAARPFAGGSALRRRRSRSRRRGRSGRRLSGLWLWTDKS</sequence>
<keyword evidence="3" id="KW-1185">Reference proteome</keyword>
<dbReference type="Gramene" id="ONIVA02G05740.1">
    <property type="protein sequence ID" value="ONIVA02G05740.1"/>
    <property type="gene ID" value="ONIVA02G05740"/>
</dbReference>
<dbReference type="AlphaFoldDB" id="A0A0E0G207"/>
<reference evidence="2" key="2">
    <citation type="submission" date="2018-04" db="EMBL/GenBank/DDBJ databases">
        <title>OnivRS2 (Oryza nivara Reference Sequence Version 2).</title>
        <authorList>
            <person name="Zhang J."/>
            <person name="Kudrna D."/>
            <person name="Lee S."/>
            <person name="Talag J."/>
            <person name="Rajasekar S."/>
            <person name="Welchert J."/>
            <person name="Hsing Y.-I."/>
            <person name="Wing R.A."/>
        </authorList>
    </citation>
    <scope>NUCLEOTIDE SEQUENCE [LARGE SCALE GENOMIC DNA]</scope>
    <source>
        <strain evidence="2">SL10</strain>
    </source>
</reference>
<organism evidence="2">
    <name type="scientific">Oryza nivara</name>
    <name type="common">Indian wild rice</name>
    <name type="synonym">Oryza sativa f. spontanea</name>
    <dbReference type="NCBI Taxonomy" id="4536"/>
    <lineage>
        <taxon>Eukaryota</taxon>
        <taxon>Viridiplantae</taxon>
        <taxon>Streptophyta</taxon>
        <taxon>Embryophyta</taxon>
        <taxon>Tracheophyta</taxon>
        <taxon>Spermatophyta</taxon>
        <taxon>Magnoliopsida</taxon>
        <taxon>Liliopsida</taxon>
        <taxon>Poales</taxon>
        <taxon>Poaceae</taxon>
        <taxon>BOP clade</taxon>
        <taxon>Oryzoideae</taxon>
        <taxon>Oryzeae</taxon>
        <taxon>Oryzinae</taxon>
        <taxon>Oryza</taxon>
    </lineage>
</organism>
<dbReference type="EnsemblPlants" id="ONIVA02G05740.1">
    <property type="protein sequence ID" value="ONIVA02G05740.1"/>
    <property type="gene ID" value="ONIVA02G05740"/>
</dbReference>
<name>A0A0E0G207_ORYNI</name>